<protein>
    <submittedName>
        <fullName evidence="1">Uncharacterized protein</fullName>
    </submittedName>
</protein>
<evidence type="ECO:0000313" key="1">
    <source>
        <dbReference type="EMBL" id="SFK71736.1"/>
    </source>
</evidence>
<sequence length="59" mass="6716">MGIERLKSLKNEALEKKKAVNIDGIVHFRLMIPLFIKTEACNVAPTNIIRKTISVSHWV</sequence>
<proteinExistence type="predicted"/>
<gene>
    <name evidence="1" type="ORF">SAMN05216302_101346</name>
</gene>
<evidence type="ECO:0000313" key="2">
    <source>
        <dbReference type="Proteomes" id="UP000199533"/>
    </source>
</evidence>
<keyword evidence="2" id="KW-1185">Reference proteome</keyword>
<dbReference type="Proteomes" id="UP000199533">
    <property type="component" value="Unassembled WGS sequence"/>
</dbReference>
<dbReference type="EMBL" id="FOSP01000013">
    <property type="protein sequence ID" value="SFK71736.1"/>
    <property type="molecule type" value="Genomic_DNA"/>
</dbReference>
<dbReference type="AlphaFoldDB" id="A0A1I4BUP9"/>
<accession>A0A1I4BUP9</accession>
<organism evidence="1 2">
    <name type="scientific">Nitrosomonas aestuarii</name>
    <dbReference type="NCBI Taxonomy" id="52441"/>
    <lineage>
        <taxon>Bacteria</taxon>
        <taxon>Pseudomonadati</taxon>
        <taxon>Pseudomonadota</taxon>
        <taxon>Betaproteobacteria</taxon>
        <taxon>Nitrosomonadales</taxon>
        <taxon>Nitrosomonadaceae</taxon>
        <taxon>Nitrosomonas</taxon>
    </lineage>
</organism>
<reference evidence="2" key="1">
    <citation type="submission" date="2016-10" db="EMBL/GenBank/DDBJ databases">
        <authorList>
            <person name="Varghese N."/>
            <person name="Submissions S."/>
        </authorList>
    </citation>
    <scope>NUCLEOTIDE SEQUENCE [LARGE SCALE GENOMIC DNA]</scope>
    <source>
        <strain evidence="2">Nm69</strain>
    </source>
</reference>
<name>A0A1I4BUP9_9PROT</name>